<organism evidence="3 4">
    <name type="scientific">Ruania alba</name>
    <dbReference type="NCBI Taxonomy" id="648782"/>
    <lineage>
        <taxon>Bacteria</taxon>
        <taxon>Bacillati</taxon>
        <taxon>Actinomycetota</taxon>
        <taxon>Actinomycetes</taxon>
        <taxon>Micrococcales</taxon>
        <taxon>Ruaniaceae</taxon>
        <taxon>Ruania</taxon>
    </lineage>
</organism>
<gene>
    <name evidence="3" type="ORF">SAMN04488554_2793</name>
</gene>
<reference evidence="4" key="1">
    <citation type="submission" date="2016-10" db="EMBL/GenBank/DDBJ databases">
        <authorList>
            <person name="Varghese N."/>
            <person name="Submissions S."/>
        </authorList>
    </citation>
    <scope>NUCLEOTIDE SEQUENCE [LARGE SCALE GENOMIC DNA]</scope>
    <source>
        <strain evidence="4">DSM 21368</strain>
    </source>
</reference>
<keyword evidence="1" id="KW-0812">Transmembrane</keyword>
<accession>A0A1H5LG68</accession>
<keyword evidence="2" id="KW-0732">Signal</keyword>
<dbReference type="AlphaFoldDB" id="A0A1H5LG68"/>
<protein>
    <submittedName>
        <fullName evidence="3">Uncharacterized protein</fullName>
    </submittedName>
</protein>
<name>A0A1H5LG68_9MICO</name>
<sequence length="214" mass="21456">MNFRMIAAVLGAGVLSAGASEIWATASDAPVREVVTGQVLRLVSVQDPAAMGAMDPGEAVTWDVQVSANRPDGEIDLSLNGTGPDGVFQMQVAACTGEGAGCTEQLLAPTVVGAGTVEVGTQSAAEEVWYRITTELVAPDQGATTVLTFTADGHGEDVSAGDPGAPRGDPGLDLPPTGVLAPVLALALTGVLLLGGTALRRASRAGARRQAGPS</sequence>
<dbReference type="EMBL" id="FNTX01000002">
    <property type="protein sequence ID" value="SEE75984.1"/>
    <property type="molecule type" value="Genomic_DNA"/>
</dbReference>
<feature type="chain" id="PRO_5038858339" evidence="2">
    <location>
        <begin position="20"/>
        <end position="214"/>
    </location>
</feature>
<evidence type="ECO:0000313" key="4">
    <source>
        <dbReference type="Proteomes" id="UP000199220"/>
    </source>
</evidence>
<keyword evidence="1" id="KW-1133">Transmembrane helix</keyword>
<evidence type="ECO:0000256" key="1">
    <source>
        <dbReference type="SAM" id="Phobius"/>
    </source>
</evidence>
<feature type="transmembrane region" description="Helical" evidence="1">
    <location>
        <begin position="179"/>
        <end position="199"/>
    </location>
</feature>
<keyword evidence="1" id="KW-0472">Membrane</keyword>
<feature type="signal peptide" evidence="2">
    <location>
        <begin position="1"/>
        <end position="19"/>
    </location>
</feature>
<evidence type="ECO:0000256" key="2">
    <source>
        <dbReference type="SAM" id="SignalP"/>
    </source>
</evidence>
<dbReference type="Proteomes" id="UP000199220">
    <property type="component" value="Unassembled WGS sequence"/>
</dbReference>
<dbReference type="STRING" id="648782.SAMN04488554_2793"/>
<evidence type="ECO:0000313" key="3">
    <source>
        <dbReference type="EMBL" id="SEE75984.1"/>
    </source>
</evidence>
<proteinExistence type="predicted"/>
<keyword evidence="4" id="KW-1185">Reference proteome</keyword>